<dbReference type="PROSITE" id="PS50076">
    <property type="entry name" value="DNAJ_2"/>
    <property type="match status" value="1"/>
</dbReference>
<evidence type="ECO:0000313" key="4">
    <source>
        <dbReference type="Proteomes" id="UP000539642"/>
    </source>
</evidence>
<evidence type="ECO:0000256" key="1">
    <source>
        <dbReference type="SAM" id="Phobius"/>
    </source>
</evidence>
<dbReference type="CDD" id="cd06257">
    <property type="entry name" value="DnaJ"/>
    <property type="match status" value="1"/>
</dbReference>
<dbReference type="SUPFAM" id="SSF158682">
    <property type="entry name" value="TerB-like"/>
    <property type="match status" value="1"/>
</dbReference>
<evidence type="ECO:0000259" key="2">
    <source>
        <dbReference type="PROSITE" id="PS50076"/>
    </source>
</evidence>
<gene>
    <name evidence="3" type="ORF">HNQ81_000346</name>
</gene>
<keyword evidence="1" id="KW-0812">Transmembrane</keyword>
<dbReference type="PANTHER" id="PTHR24074">
    <property type="entry name" value="CO-CHAPERONE PROTEIN DJLA"/>
    <property type="match status" value="1"/>
</dbReference>
<dbReference type="Pfam" id="PF00226">
    <property type="entry name" value="DnaJ"/>
    <property type="match status" value="1"/>
</dbReference>
<dbReference type="Proteomes" id="UP000539642">
    <property type="component" value="Unassembled WGS sequence"/>
</dbReference>
<dbReference type="Gene3D" id="1.10.287.110">
    <property type="entry name" value="DnaJ domain"/>
    <property type="match status" value="1"/>
</dbReference>
<keyword evidence="1" id="KW-1133">Transmembrane helix</keyword>
<dbReference type="InterPro" id="IPR001623">
    <property type="entry name" value="DnaJ_domain"/>
</dbReference>
<evidence type="ECO:0000313" key="3">
    <source>
        <dbReference type="EMBL" id="MBB5346639.1"/>
    </source>
</evidence>
<dbReference type="SMART" id="SM00271">
    <property type="entry name" value="DnaJ"/>
    <property type="match status" value="1"/>
</dbReference>
<dbReference type="AlphaFoldDB" id="A0A840UYW9"/>
<dbReference type="EMBL" id="JACHEO010000001">
    <property type="protein sequence ID" value="MBB5346639.1"/>
    <property type="molecule type" value="Genomic_DNA"/>
</dbReference>
<accession>A0A840UYW9</accession>
<keyword evidence="1" id="KW-0472">Membrane</keyword>
<comment type="caution">
    <text evidence="3">The sequence shown here is derived from an EMBL/GenBank/DDBJ whole genome shotgun (WGS) entry which is preliminary data.</text>
</comment>
<dbReference type="InterPro" id="IPR007791">
    <property type="entry name" value="DjlA_N"/>
</dbReference>
<dbReference type="InterPro" id="IPR036869">
    <property type="entry name" value="J_dom_sf"/>
</dbReference>
<proteinExistence type="predicted"/>
<dbReference type="PRINTS" id="PR00625">
    <property type="entry name" value="JDOMAIN"/>
</dbReference>
<sequence>MNYQRREQPGCGGCLLILMLIILVTGGAPALLNFLGALIFSGFAGVLLFIALFWGFSYWVQKRVATYEQSQTESHNRFVSLLVQILIRIARIDGEITRDEVQTIQRFFQYNLRYSQTQMMWVKELIKEATSSPQSLDSLLQEFKATFAYEPRLILLELIYQILSTKGVIPPPELEIARNIGIFLEISEYERRTIEAKYTRRRETGTAAPREMAAHHYAVLGLESGADMEAIKKAYRTLSMQYHPDKVSHLGEEFRAVAEEKMKEINQAYDYFKKTM</sequence>
<dbReference type="InterPro" id="IPR029024">
    <property type="entry name" value="TerB-like"/>
</dbReference>
<feature type="domain" description="J" evidence="2">
    <location>
        <begin position="215"/>
        <end position="276"/>
    </location>
</feature>
<protein>
    <submittedName>
        <fullName evidence="3">DnaJ like chaperone protein</fullName>
    </submittedName>
</protein>
<keyword evidence="4" id="KW-1185">Reference proteome</keyword>
<feature type="transmembrane region" description="Helical" evidence="1">
    <location>
        <begin position="38"/>
        <end position="60"/>
    </location>
</feature>
<dbReference type="SUPFAM" id="SSF46565">
    <property type="entry name" value="Chaperone J-domain"/>
    <property type="match status" value="1"/>
</dbReference>
<dbReference type="Gene3D" id="1.10.3680.10">
    <property type="entry name" value="TerB-like"/>
    <property type="match status" value="1"/>
</dbReference>
<organism evidence="3 4">
    <name type="scientific">Desulfoprunum benzoelyticum</name>
    <dbReference type="NCBI Taxonomy" id="1506996"/>
    <lineage>
        <taxon>Bacteria</taxon>
        <taxon>Pseudomonadati</taxon>
        <taxon>Thermodesulfobacteriota</taxon>
        <taxon>Desulfobulbia</taxon>
        <taxon>Desulfobulbales</taxon>
        <taxon>Desulfobulbaceae</taxon>
        <taxon>Desulfoprunum</taxon>
    </lineage>
</organism>
<feature type="transmembrane region" description="Helical" evidence="1">
    <location>
        <begin position="12"/>
        <end position="32"/>
    </location>
</feature>
<dbReference type="Pfam" id="PF05099">
    <property type="entry name" value="TerB"/>
    <property type="match status" value="1"/>
</dbReference>
<dbReference type="InterPro" id="IPR050817">
    <property type="entry name" value="DjlA_DnaK_co-chaperone"/>
</dbReference>
<dbReference type="RefSeq" id="WP_183347660.1">
    <property type="nucleotide sequence ID" value="NZ_JACHEO010000001.1"/>
</dbReference>
<reference evidence="3 4" key="1">
    <citation type="submission" date="2020-08" db="EMBL/GenBank/DDBJ databases">
        <title>Genomic Encyclopedia of Type Strains, Phase IV (KMG-IV): sequencing the most valuable type-strain genomes for metagenomic binning, comparative biology and taxonomic classification.</title>
        <authorList>
            <person name="Goeker M."/>
        </authorList>
    </citation>
    <scope>NUCLEOTIDE SEQUENCE [LARGE SCALE GENOMIC DNA]</scope>
    <source>
        <strain evidence="3 4">DSM 28570</strain>
    </source>
</reference>
<name>A0A840UYW9_9BACT</name>